<name>A0A0M9VRC9_9BASI</name>
<organism evidence="2 3">
    <name type="scientific">Malassezia pachydermatis</name>
    <dbReference type="NCBI Taxonomy" id="77020"/>
    <lineage>
        <taxon>Eukaryota</taxon>
        <taxon>Fungi</taxon>
        <taxon>Dikarya</taxon>
        <taxon>Basidiomycota</taxon>
        <taxon>Ustilaginomycotina</taxon>
        <taxon>Malasseziomycetes</taxon>
        <taxon>Malasseziales</taxon>
        <taxon>Malasseziaceae</taxon>
        <taxon>Malassezia</taxon>
    </lineage>
</organism>
<feature type="compositionally biased region" description="Polar residues" evidence="1">
    <location>
        <begin position="125"/>
        <end position="142"/>
    </location>
</feature>
<dbReference type="AlphaFoldDB" id="A0A0M9VRC9"/>
<feature type="region of interest" description="Disordered" evidence="1">
    <location>
        <begin position="120"/>
        <end position="194"/>
    </location>
</feature>
<feature type="compositionally biased region" description="Basic and acidic residues" evidence="1">
    <location>
        <begin position="66"/>
        <end position="88"/>
    </location>
</feature>
<evidence type="ECO:0000313" key="2">
    <source>
        <dbReference type="EMBL" id="KOS16489.1"/>
    </source>
</evidence>
<proteinExistence type="predicted"/>
<comment type="caution">
    <text evidence="2">The sequence shown here is derived from an EMBL/GenBank/DDBJ whole genome shotgun (WGS) entry which is preliminary data.</text>
</comment>
<dbReference type="RefSeq" id="XP_017994121.1">
    <property type="nucleotide sequence ID" value="XM_018137584.1"/>
</dbReference>
<evidence type="ECO:0000313" key="3">
    <source>
        <dbReference type="Proteomes" id="UP000037751"/>
    </source>
</evidence>
<dbReference type="GeneID" id="28729460"/>
<dbReference type="EMBL" id="LGAV01000001">
    <property type="protein sequence ID" value="KOS16489.1"/>
    <property type="molecule type" value="Genomic_DNA"/>
</dbReference>
<gene>
    <name evidence="2" type="ORF">Malapachy_3106</name>
</gene>
<accession>A0A0M9VRC9</accession>
<reference evidence="2 3" key="1">
    <citation type="submission" date="2015-07" db="EMBL/GenBank/DDBJ databases">
        <title>Draft Genome Sequence of Malassezia furfur CBS1878 and Malassezia pachydermatis CBS1879.</title>
        <authorList>
            <person name="Triana S."/>
            <person name="Ohm R."/>
            <person name="Gonzalez A."/>
            <person name="DeCock H."/>
            <person name="Restrepo S."/>
            <person name="Celis A."/>
        </authorList>
    </citation>
    <scope>NUCLEOTIDE SEQUENCE [LARGE SCALE GENOMIC DNA]</scope>
    <source>
        <strain evidence="2 3">CBS 1879</strain>
    </source>
</reference>
<protein>
    <submittedName>
        <fullName evidence="2">Uncharacterized protein</fullName>
    </submittedName>
</protein>
<sequence length="217" mass="23375">MPASSGWIRATPPASASRKRKMDDTPQVHTPALVPSSRHHAPRSPTTSPSSSSSPATPMFTWQRGLADHMPKYKKWAHMETSPDDRASKTTSHAPTMRSPTCAARWHHGRDQFAYIEQVWHGATDTPTQTRAPPKTQQQTTLDAFMKREAVRSDTAPPGAVTAAPAAANDDSDGNDTSSRASSPSISSCSSVPSISDDAEAAHTWLRAIGSSPTHWV</sequence>
<dbReference type="OrthoDB" id="3357919at2759"/>
<dbReference type="VEuPathDB" id="FungiDB:Malapachy_3106"/>
<feature type="region of interest" description="Disordered" evidence="1">
    <location>
        <begin position="1"/>
        <end position="101"/>
    </location>
</feature>
<feature type="compositionally biased region" description="Low complexity" evidence="1">
    <location>
        <begin position="154"/>
        <end position="194"/>
    </location>
</feature>
<keyword evidence="3" id="KW-1185">Reference proteome</keyword>
<feature type="compositionally biased region" description="Low complexity" evidence="1">
    <location>
        <begin position="43"/>
        <end position="58"/>
    </location>
</feature>
<dbReference type="Proteomes" id="UP000037751">
    <property type="component" value="Unassembled WGS sequence"/>
</dbReference>
<evidence type="ECO:0000256" key="1">
    <source>
        <dbReference type="SAM" id="MobiDB-lite"/>
    </source>
</evidence>